<reference evidence="2" key="1">
    <citation type="journal article" date="2019" name="Int. J. Syst. Evol. Microbiol.">
        <title>The Global Catalogue of Microorganisms (GCM) 10K type strain sequencing project: providing services to taxonomists for standard genome sequencing and annotation.</title>
        <authorList>
            <consortium name="The Broad Institute Genomics Platform"/>
            <consortium name="The Broad Institute Genome Sequencing Center for Infectious Disease"/>
            <person name="Wu L."/>
            <person name="Ma J."/>
        </authorList>
    </citation>
    <scope>NUCLEOTIDE SEQUENCE [LARGE SCALE GENOMIC DNA]</scope>
    <source>
        <strain evidence="2">JCM 17342</strain>
    </source>
</reference>
<comment type="caution">
    <text evidence="1">The sequence shown here is derived from an EMBL/GenBank/DDBJ whole genome shotgun (WGS) entry which is preliminary data.</text>
</comment>
<dbReference type="RefSeq" id="WP_344885809.1">
    <property type="nucleotide sequence ID" value="NZ_BAABAL010000027.1"/>
</dbReference>
<sequence>MFGEDRLFHDLWPGTAVPEPLRAAVDRLGGTAWPEVVGSWSRLTPNGCPVELVAGAGPRWTTEVAGPEFPDSERLSLAAELAGLPSTALLAWLHDQQRGVPLRFGAWLGGPSPKVYAELTGPAPPAPYSLPIPGAMPRMLALDPVRGRTELYLALPPVDPAELGGVLGPAARCLASLPDGLARLRGRRLGLSACWTGDDDPELALFASARTLFPAAPSLLHQLVPALATVTTPHRLGLVTFRLNPAGLAAVVGLSPVQSSFF</sequence>
<organism evidence="1 2">
    <name type="scientific">Allokutzneria multivorans</name>
    <dbReference type="NCBI Taxonomy" id="1142134"/>
    <lineage>
        <taxon>Bacteria</taxon>
        <taxon>Bacillati</taxon>
        <taxon>Actinomycetota</taxon>
        <taxon>Actinomycetes</taxon>
        <taxon>Pseudonocardiales</taxon>
        <taxon>Pseudonocardiaceae</taxon>
        <taxon>Allokutzneria</taxon>
    </lineage>
</organism>
<accession>A0ABP7U5K7</accession>
<evidence type="ECO:0000313" key="2">
    <source>
        <dbReference type="Proteomes" id="UP001501747"/>
    </source>
</evidence>
<protein>
    <submittedName>
        <fullName evidence="1">Uncharacterized protein</fullName>
    </submittedName>
</protein>
<gene>
    <name evidence="1" type="ORF">GCM10022247_72660</name>
</gene>
<dbReference type="Proteomes" id="UP001501747">
    <property type="component" value="Unassembled WGS sequence"/>
</dbReference>
<dbReference type="EMBL" id="BAABAL010000027">
    <property type="protein sequence ID" value="GAA4036383.1"/>
    <property type="molecule type" value="Genomic_DNA"/>
</dbReference>
<keyword evidence="2" id="KW-1185">Reference proteome</keyword>
<name>A0ABP7U5K7_9PSEU</name>
<proteinExistence type="predicted"/>
<evidence type="ECO:0000313" key="1">
    <source>
        <dbReference type="EMBL" id="GAA4036383.1"/>
    </source>
</evidence>